<accession>A0A8B8BKU2</accession>
<organism evidence="8 9">
    <name type="scientific">Crassostrea virginica</name>
    <name type="common">Eastern oyster</name>
    <dbReference type="NCBI Taxonomy" id="6565"/>
    <lineage>
        <taxon>Eukaryota</taxon>
        <taxon>Metazoa</taxon>
        <taxon>Spiralia</taxon>
        <taxon>Lophotrochozoa</taxon>
        <taxon>Mollusca</taxon>
        <taxon>Bivalvia</taxon>
        <taxon>Autobranchia</taxon>
        <taxon>Pteriomorphia</taxon>
        <taxon>Ostreida</taxon>
        <taxon>Ostreoidea</taxon>
        <taxon>Ostreidae</taxon>
        <taxon>Crassostrea</taxon>
    </lineage>
</organism>
<dbReference type="InterPro" id="IPR011057">
    <property type="entry name" value="Mss4-like_sf"/>
</dbReference>
<keyword evidence="4 6" id="KW-0560">Oxidoreductase</keyword>
<keyword evidence="3 6" id="KW-0862">Zinc</keyword>
<feature type="domain" description="MsrB" evidence="7">
    <location>
        <begin position="63"/>
        <end position="192"/>
    </location>
</feature>
<dbReference type="PANTHER" id="PTHR10173:SF52">
    <property type="entry name" value="METHIONINE-R-SULFOXIDE REDUCTASE B1"/>
    <property type="match status" value="1"/>
</dbReference>
<dbReference type="SUPFAM" id="SSF51316">
    <property type="entry name" value="Mss4-like"/>
    <property type="match status" value="1"/>
</dbReference>
<comment type="similarity">
    <text evidence="1 6">Belongs to the MsrB Met sulfoxide reductase family.</text>
</comment>
<dbReference type="KEGG" id="cvn:111111334"/>
<reference evidence="8" key="1">
    <citation type="submission" date="2024-06" db="UniProtKB">
        <authorList>
            <consortium name="RefSeq"/>
        </authorList>
    </citation>
    <scope>NUCLEOTIDE SEQUENCE [LARGE SCALE GENOMIC DNA]</scope>
</reference>
<dbReference type="OrthoDB" id="44061at2759"/>
<dbReference type="Proteomes" id="UP000694844">
    <property type="component" value="Chromosome 1"/>
</dbReference>
<sequence length="194" mass="22467">MSLSTVFRVFYRSSSRFQQFNKLRRIVGSEKFSIQNAQRCNRVSTCRFYTTEVDPDDPRTVPDVEWEKRLTPEQYAVTRERKTEEPFSGSYLNHFEKGTYHCVCCDTELFSSEAKFDSHCGWPSFTEAYGTKDGDEALSHVLRRPDNSIGMIRTEVICKNCDAHLGHVFDDGPEPTGQRFCINSLSLKFKSYRP</sequence>
<keyword evidence="8" id="KW-1185">Reference proteome</keyword>
<dbReference type="PROSITE" id="PS51790">
    <property type="entry name" value="MSRB"/>
    <property type="match status" value="1"/>
</dbReference>
<dbReference type="FunFam" id="2.170.150.20:FF:000001">
    <property type="entry name" value="Peptide methionine sulfoxide reductase MsrB"/>
    <property type="match status" value="1"/>
</dbReference>
<dbReference type="GO" id="GO:0033743">
    <property type="term" value="F:peptide-methionine (R)-S-oxide reductase activity"/>
    <property type="evidence" value="ECO:0007669"/>
    <property type="project" value="UniProtKB-EC"/>
</dbReference>
<gene>
    <name evidence="9" type="primary">LOC111111334</name>
</gene>
<evidence type="ECO:0000256" key="3">
    <source>
        <dbReference type="ARBA" id="ARBA00022833"/>
    </source>
</evidence>
<proteinExistence type="inferred from homology"/>
<dbReference type="Gene3D" id="2.170.150.20">
    <property type="entry name" value="Peptide methionine sulfoxide reductase"/>
    <property type="match status" value="1"/>
</dbReference>
<reference evidence="9" key="2">
    <citation type="submission" date="2025-08" db="UniProtKB">
        <authorList>
            <consortium name="RefSeq"/>
        </authorList>
    </citation>
    <scope>IDENTIFICATION</scope>
    <source>
        <tissue evidence="9">Whole sample</tissue>
    </source>
</reference>
<dbReference type="GO" id="GO:0046872">
    <property type="term" value="F:metal ion binding"/>
    <property type="evidence" value="ECO:0007669"/>
    <property type="project" value="UniProtKB-KW"/>
</dbReference>
<evidence type="ECO:0000313" key="8">
    <source>
        <dbReference type="Proteomes" id="UP000694844"/>
    </source>
</evidence>
<dbReference type="PANTHER" id="PTHR10173">
    <property type="entry name" value="METHIONINE SULFOXIDE REDUCTASE"/>
    <property type="match status" value="1"/>
</dbReference>
<evidence type="ECO:0000313" key="9">
    <source>
        <dbReference type="RefSeq" id="XP_022303955.1"/>
    </source>
</evidence>
<evidence type="ECO:0000256" key="4">
    <source>
        <dbReference type="ARBA" id="ARBA00023002"/>
    </source>
</evidence>
<dbReference type="EC" id="1.8.4.12" evidence="6"/>
<protein>
    <recommendedName>
        <fullName evidence="6">Peptide-methionine (R)-S-oxide reductase</fullName>
        <ecNumber evidence="6">1.8.4.12</ecNumber>
    </recommendedName>
</protein>
<evidence type="ECO:0000259" key="7">
    <source>
        <dbReference type="PROSITE" id="PS51790"/>
    </source>
</evidence>
<dbReference type="RefSeq" id="XP_022303955.1">
    <property type="nucleotide sequence ID" value="XM_022448247.1"/>
</dbReference>
<dbReference type="AlphaFoldDB" id="A0A8B8BKU2"/>
<name>A0A8B8BKU2_CRAVI</name>
<keyword evidence="2 6" id="KW-0479">Metal-binding</keyword>
<dbReference type="GO" id="GO:0005737">
    <property type="term" value="C:cytoplasm"/>
    <property type="evidence" value="ECO:0007669"/>
    <property type="project" value="TreeGrafter"/>
</dbReference>
<evidence type="ECO:0000256" key="5">
    <source>
        <dbReference type="ARBA" id="ARBA00048488"/>
    </source>
</evidence>
<comment type="function">
    <text evidence="6">Methionine-sulfoxide reductase that specifically reduces methionine (R)-sulfoxide back to methionine. While in many cases methionine oxidation is the result of random oxidation following oxidative stress, methionine oxidation is also a post-translational modification that takes place on specific residues.</text>
</comment>
<comment type="catalytic activity">
    <reaction evidence="5 6">
        <text>L-methionyl-[protein] + [thioredoxin]-disulfide + H2O = L-methionyl-(R)-S-oxide-[protein] + [thioredoxin]-dithiol</text>
        <dbReference type="Rhea" id="RHEA:24164"/>
        <dbReference type="Rhea" id="RHEA-COMP:10698"/>
        <dbReference type="Rhea" id="RHEA-COMP:10700"/>
        <dbReference type="Rhea" id="RHEA-COMP:12313"/>
        <dbReference type="Rhea" id="RHEA-COMP:12314"/>
        <dbReference type="ChEBI" id="CHEBI:15377"/>
        <dbReference type="ChEBI" id="CHEBI:16044"/>
        <dbReference type="ChEBI" id="CHEBI:29950"/>
        <dbReference type="ChEBI" id="CHEBI:45764"/>
        <dbReference type="ChEBI" id="CHEBI:50058"/>
        <dbReference type="EC" id="1.8.4.12"/>
    </reaction>
</comment>
<dbReference type="GO" id="GO:0006979">
    <property type="term" value="P:response to oxidative stress"/>
    <property type="evidence" value="ECO:0007669"/>
    <property type="project" value="InterPro"/>
</dbReference>
<comment type="cofactor">
    <cofactor evidence="6">
        <name>Zn(2+)</name>
        <dbReference type="ChEBI" id="CHEBI:29105"/>
    </cofactor>
    <text evidence="6">Binds 1 zinc ion per subunit.</text>
</comment>
<evidence type="ECO:0000256" key="2">
    <source>
        <dbReference type="ARBA" id="ARBA00022723"/>
    </source>
</evidence>
<dbReference type="GeneID" id="111111334"/>
<dbReference type="InterPro" id="IPR002579">
    <property type="entry name" value="Met_Sox_Rdtase_MsrB_dom"/>
</dbReference>
<evidence type="ECO:0000256" key="6">
    <source>
        <dbReference type="RuleBase" id="RU365044"/>
    </source>
</evidence>
<dbReference type="GO" id="GO:0030091">
    <property type="term" value="P:protein repair"/>
    <property type="evidence" value="ECO:0007669"/>
    <property type="project" value="InterPro"/>
</dbReference>
<dbReference type="InterPro" id="IPR028427">
    <property type="entry name" value="Met_Sox_Rdtase_MsrB"/>
</dbReference>
<dbReference type="Pfam" id="PF01641">
    <property type="entry name" value="SelR"/>
    <property type="match status" value="1"/>
</dbReference>
<dbReference type="NCBIfam" id="TIGR00357">
    <property type="entry name" value="peptide-methionine (R)-S-oxide reductase MsrB"/>
    <property type="match status" value="1"/>
</dbReference>
<evidence type="ECO:0000256" key="1">
    <source>
        <dbReference type="ARBA" id="ARBA00007174"/>
    </source>
</evidence>